<evidence type="ECO:0000313" key="1">
    <source>
        <dbReference type="EMBL" id="KNX38077.1"/>
    </source>
</evidence>
<accession>A0A0L6CJW5</accession>
<evidence type="ECO:0000313" key="2">
    <source>
        <dbReference type="Proteomes" id="UP000037397"/>
    </source>
</evidence>
<comment type="caution">
    <text evidence="1">The sequence shown here is derived from an EMBL/GenBank/DDBJ whole genome shotgun (WGS) entry which is preliminary data.</text>
</comment>
<dbReference type="EMBL" id="LAIR01000002">
    <property type="protein sequence ID" value="KNX38077.1"/>
    <property type="molecule type" value="Genomic_DNA"/>
</dbReference>
<protein>
    <submittedName>
        <fullName evidence="1">Uncharacterized protein</fullName>
    </submittedName>
</protein>
<reference evidence="2" key="1">
    <citation type="submission" date="2015-03" db="EMBL/GenBank/DDBJ databases">
        <title>Luteipulveratus halotolerans sp. nov., a novel actinobacterium (Dermacoccaceae) from Sarawak, Malaysia.</title>
        <authorList>
            <person name="Juboi H."/>
            <person name="Basik A."/>
            <person name="Shamsul S.S."/>
            <person name="Arnold P."/>
            <person name="Schmitt E.K."/>
            <person name="Sanglier J.-J."/>
            <person name="Yeo T."/>
        </authorList>
    </citation>
    <scope>NUCLEOTIDE SEQUENCE [LARGE SCALE GENOMIC DNA]</scope>
    <source>
        <strain evidence="2">C296001</strain>
    </source>
</reference>
<name>A0A0L6CJW5_9MICO</name>
<organism evidence="1 2">
    <name type="scientific">Luteipulveratus halotolerans</name>
    <dbReference type="NCBI Taxonomy" id="1631356"/>
    <lineage>
        <taxon>Bacteria</taxon>
        <taxon>Bacillati</taxon>
        <taxon>Actinomycetota</taxon>
        <taxon>Actinomycetes</taxon>
        <taxon>Micrococcales</taxon>
        <taxon>Dermacoccaceae</taxon>
        <taxon>Luteipulveratus</taxon>
    </lineage>
</organism>
<keyword evidence="2" id="KW-1185">Reference proteome</keyword>
<gene>
    <name evidence="1" type="ORF">VV01_14490</name>
</gene>
<dbReference type="RefSeq" id="WP_050670493.1">
    <property type="nucleotide sequence ID" value="NZ_LAIR01000002.1"/>
</dbReference>
<dbReference type="AlphaFoldDB" id="A0A0L6CJW5"/>
<sequence>MSTPEQKRKARLVKAAIPTATQLVTLVRDDTEPVHEILTSATTEQLYALVVVLAAMVPDDRSVADLLDWTRTDVDRASDLRRTGQQARFRNMPRIVHANEDDWTDDELRAARSACERGDTSEWATEGRRVYYRVSHRRRRARVARALQAAS</sequence>
<proteinExistence type="predicted"/>
<dbReference type="STRING" id="1631356.VV01_14490"/>
<dbReference type="Proteomes" id="UP000037397">
    <property type="component" value="Unassembled WGS sequence"/>
</dbReference>